<dbReference type="Pfam" id="PF07978">
    <property type="entry name" value="NIPSNAP"/>
    <property type="match status" value="2"/>
</dbReference>
<comment type="caution">
    <text evidence="4">The sequence shown here is derived from an EMBL/GenBank/DDBJ whole genome shotgun (WGS) entry which is preliminary data.</text>
</comment>
<dbReference type="InterPro" id="IPR011008">
    <property type="entry name" value="Dimeric_a/b-barrel"/>
</dbReference>
<organism evidence="4 5">
    <name type="scientific">Dimargaris verticillata</name>
    <dbReference type="NCBI Taxonomy" id="2761393"/>
    <lineage>
        <taxon>Eukaryota</taxon>
        <taxon>Fungi</taxon>
        <taxon>Fungi incertae sedis</taxon>
        <taxon>Zoopagomycota</taxon>
        <taxon>Kickxellomycotina</taxon>
        <taxon>Dimargaritomycetes</taxon>
        <taxon>Dimargaritales</taxon>
        <taxon>Dimargaritaceae</taxon>
        <taxon>Dimargaris</taxon>
    </lineage>
</organism>
<reference evidence="4" key="1">
    <citation type="submission" date="2022-07" db="EMBL/GenBank/DDBJ databases">
        <title>Phylogenomic reconstructions and comparative analyses of Kickxellomycotina fungi.</title>
        <authorList>
            <person name="Reynolds N.K."/>
            <person name="Stajich J.E."/>
            <person name="Barry K."/>
            <person name="Grigoriev I.V."/>
            <person name="Crous P."/>
            <person name="Smith M.E."/>
        </authorList>
    </citation>
    <scope>NUCLEOTIDE SEQUENCE</scope>
    <source>
        <strain evidence="4">RSA 567</strain>
    </source>
</reference>
<feature type="domain" description="NIPSNAP" evidence="3">
    <location>
        <begin position="229"/>
        <end position="326"/>
    </location>
</feature>
<dbReference type="AlphaFoldDB" id="A0A9W8B6M9"/>
<feature type="compositionally biased region" description="Low complexity" evidence="2">
    <location>
        <begin position="57"/>
        <end position="69"/>
    </location>
</feature>
<dbReference type="GO" id="GO:0005739">
    <property type="term" value="C:mitochondrion"/>
    <property type="evidence" value="ECO:0007669"/>
    <property type="project" value="TreeGrafter"/>
</dbReference>
<dbReference type="InterPro" id="IPR051557">
    <property type="entry name" value="NipSnap_domain"/>
</dbReference>
<evidence type="ECO:0000259" key="3">
    <source>
        <dbReference type="Pfam" id="PF07978"/>
    </source>
</evidence>
<proteinExistence type="inferred from homology"/>
<feature type="domain" description="NIPSNAP" evidence="3">
    <location>
        <begin position="118"/>
        <end position="216"/>
    </location>
</feature>
<feature type="region of interest" description="Disordered" evidence="2">
    <location>
        <begin position="27"/>
        <end position="80"/>
    </location>
</feature>
<dbReference type="SUPFAM" id="SSF54909">
    <property type="entry name" value="Dimeric alpha+beta barrel"/>
    <property type="match status" value="2"/>
</dbReference>
<feature type="compositionally biased region" description="Polar residues" evidence="2">
    <location>
        <begin position="70"/>
        <end position="79"/>
    </location>
</feature>
<dbReference type="OrthoDB" id="10262843at2759"/>
<comment type="similarity">
    <text evidence="1">Belongs to the NipSnap family.</text>
</comment>
<gene>
    <name evidence="4" type="ORF">H4R34_003149</name>
</gene>
<dbReference type="EMBL" id="JANBQB010000267">
    <property type="protein sequence ID" value="KAJ1978602.1"/>
    <property type="molecule type" value="Genomic_DNA"/>
</dbReference>
<evidence type="ECO:0000256" key="1">
    <source>
        <dbReference type="ARBA" id="ARBA00005291"/>
    </source>
</evidence>
<evidence type="ECO:0000313" key="4">
    <source>
        <dbReference type="EMBL" id="KAJ1978602.1"/>
    </source>
</evidence>
<feature type="compositionally biased region" description="Polar residues" evidence="2">
    <location>
        <begin position="47"/>
        <end position="56"/>
    </location>
</feature>
<evidence type="ECO:0000313" key="5">
    <source>
        <dbReference type="Proteomes" id="UP001151582"/>
    </source>
</evidence>
<name>A0A9W8B6M9_9FUNG</name>
<feature type="compositionally biased region" description="Low complexity" evidence="2">
    <location>
        <begin position="35"/>
        <end position="46"/>
    </location>
</feature>
<dbReference type="InterPro" id="IPR012577">
    <property type="entry name" value="NIPSNAP"/>
</dbReference>
<protein>
    <recommendedName>
        <fullName evidence="3">NIPSNAP domain-containing protein</fullName>
    </recommendedName>
</protein>
<dbReference type="PANTHER" id="PTHR21017:SF17">
    <property type="entry name" value="PROTEIN NIPSNAP"/>
    <property type="match status" value="1"/>
</dbReference>
<dbReference type="FunFam" id="3.30.70.100:FF:000004">
    <property type="entry name" value="NIPSNAP family protein"/>
    <property type="match status" value="1"/>
</dbReference>
<keyword evidence="5" id="KW-1185">Reference proteome</keyword>
<dbReference type="PANTHER" id="PTHR21017">
    <property type="entry name" value="NIPSNAP-RELATED"/>
    <property type="match status" value="1"/>
</dbReference>
<dbReference type="Gene3D" id="3.30.70.100">
    <property type="match status" value="2"/>
</dbReference>
<sequence>MLRSFQTVAQRPTLAIGLGRGWLSTTGLAQAKPNSTATPPSGTATSVESPLPTSFTSAASAADESASSSGPETNDTNASLPKRASSLVSSILHGSPKAKKEANDTFSRVLARGKYVHELVKHRIKPDCMDEYVQVVSEFYPRIVKDLQPQVKLCGSWLTAIGKLDSAIHVWEYEGYPAHSELLVQLHTNPVYQEMQSKIQRLVRSRSNQIMLEFAFWPTSPPIVTQGIYELRSYQLKAGRLLEWESNWQRGIECRKDHEKPIGAWFSQLGKLNQVHHMWAYPDLETRRLNREEAWTKDGWAQTVYNTVRLIEEMHTSILMPLPYSPLK</sequence>
<evidence type="ECO:0000256" key="2">
    <source>
        <dbReference type="SAM" id="MobiDB-lite"/>
    </source>
</evidence>
<accession>A0A9W8B6M9</accession>
<dbReference type="GO" id="GO:0000423">
    <property type="term" value="P:mitophagy"/>
    <property type="evidence" value="ECO:0007669"/>
    <property type="project" value="UniProtKB-ARBA"/>
</dbReference>
<dbReference type="Proteomes" id="UP001151582">
    <property type="component" value="Unassembled WGS sequence"/>
</dbReference>